<keyword evidence="2" id="KW-1185">Reference proteome</keyword>
<reference evidence="2" key="1">
    <citation type="journal article" date="2024" name="Algal Res.">
        <title>Biochemical, toxicological and genomic investigation of a high-biomass producing Limnothrix strain isolated from Italian shallow drinking water reservoir.</title>
        <authorList>
            <person name="Simonazzi M."/>
            <person name="Shishido T.K."/>
            <person name="Delbaje E."/>
            <person name="Wahlsten M."/>
            <person name="Fewer D.P."/>
            <person name="Sivonen K."/>
            <person name="Pezzolesi L."/>
            <person name="Pistocchi R."/>
        </authorList>
    </citation>
    <scope>NUCLEOTIDE SEQUENCE [LARGE SCALE GENOMIC DNA]</scope>
    <source>
        <strain evidence="2">LRLZ20PSL1</strain>
    </source>
</reference>
<dbReference type="EMBL" id="JAZAQF010000008">
    <property type="protein sequence ID" value="MFG3816377.1"/>
    <property type="molecule type" value="Genomic_DNA"/>
</dbReference>
<gene>
    <name evidence="1" type="ORF">VPK24_01910</name>
</gene>
<sequence>MTNSLVQKMLEDKPGLIFADGEWIGVKVADLLGPVTVPTSAEAIGDDLLMGLLYRLMEVVSKAEDAWVPPAGTKKVNSLSVVESTSLQQIAPGVRGVINQATIRVVQPVEMQQVEAVRS</sequence>
<protein>
    <submittedName>
        <fullName evidence="1">Uncharacterized protein</fullName>
    </submittedName>
</protein>
<dbReference type="RefSeq" id="WP_393010229.1">
    <property type="nucleotide sequence ID" value="NZ_JAZAQF010000008.1"/>
</dbReference>
<evidence type="ECO:0000313" key="2">
    <source>
        <dbReference type="Proteomes" id="UP001604335"/>
    </source>
</evidence>
<organism evidence="1 2">
    <name type="scientific">Limnothrix redekei LRLZ20PSL1</name>
    <dbReference type="NCBI Taxonomy" id="3112953"/>
    <lineage>
        <taxon>Bacteria</taxon>
        <taxon>Bacillati</taxon>
        <taxon>Cyanobacteriota</taxon>
        <taxon>Cyanophyceae</taxon>
        <taxon>Pseudanabaenales</taxon>
        <taxon>Pseudanabaenaceae</taxon>
        <taxon>Limnothrix</taxon>
    </lineage>
</organism>
<evidence type="ECO:0000313" key="1">
    <source>
        <dbReference type="EMBL" id="MFG3816377.1"/>
    </source>
</evidence>
<dbReference type="Proteomes" id="UP001604335">
    <property type="component" value="Unassembled WGS sequence"/>
</dbReference>
<name>A0ABW7C6N9_9CYAN</name>
<proteinExistence type="predicted"/>
<accession>A0ABW7C6N9</accession>
<comment type="caution">
    <text evidence="1">The sequence shown here is derived from an EMBL/GenBank/DDBJ whole genome shotgun (WGS) entry which is preliminary data.</text>
</comment>